<name>A0ABT9P1X0_9ACTN</name>
<evidence type="ECO:0000256" key="1">
    <source>
        <dbReference type="SAM" id="MobiDB-lite"/>
    </source>
</evidence>
<feature type="transmembrane region" description="Helical" evidence="2">
    <location>
        <begin position="48"/>
        <end position="68"/>
    </location>
</feature>
<feature type="region of interest" description="Disordered" evidence="1">
    <location>
        <begin position="1"/>
        <end position="39"/>
    </location>
</feature>
<proteinExistence type="predicted"/>
<dbReference type="EMBL" id="JAUSQZ010000001">
    <property type="protein sequence ID" value="MDP9826676.1"/>
    <property type="molecule type" value="Genomic_DNA"/>
</dbReference>
<accession>A0ABT9P1X0</accession>
<reference evidence="3 4" key="1">
    <citation type="submission" date="2023-07" db="EMBL/GenBank/DDBJ databases">
        <title>Sequencing the genomes of 1000 actinobacteria strains.</title>
        <authorList>
            <person name="Klenk H.-P."/>
        </authorList>
    </citation>
    <scope>NUCLEOTIDE SEQUENCE [LARGE SCALE GENOMIC DNA]</scope>
    <source>
        <strain evidence="3 4">DSM 44388</strain>
    </source>
</reference>
<keyword evidence="4" id="KW-1185">Reference proteome</keyword>
<dbReference type="RefSeq" id="WP_307241729.1">
    <property type="nucleotide sequence ID" value="NZ_JAUSQZ010000001.1"/>
</dbReference>
<gene>
    <name evidence="3" type="ORF">J2S57_002425</name>
</gene>
<feature type="transmembrane region" description="Helical" evidence="2">
    <location>
        <begin position="80"/>
        <end position="102"/>
    </location>
</feature>
<comment type="caution">
    <text evidence="3">The sequence shown here is derived from an EMBL/GenBank/DDBJ whole genome shotgun (WGS) entry which is preliminary data.</text>
</comment>
<sequence>MAESKELTVSPVDDEHTAPAEDPGEPDSPRTPEGPASYRLRRAPRYRAFGFTGGFLGLVVGIVLALSFDAAGNYSAQTILGYFMAIFGLVGALLGAGVAVLLDRRKD</sequence>
<dbReference type="Proteomes" id="UP001235712">
    <property type="component" value="Unassembled WGS sequence"/>
</dbReference>
<evidence type="ECO:0000313" key="3">
    <source>
        <dbReference type="EMBL" id="MDP9826676.1"/>
    </source>
</evidence>
<keyword evidence="2" id="KW-1133">Transmembrane helix</keyword>
<keyword evidence="2" id="KW-0812">Transmembrane</keyword>
<organism evidence="3 4">
    <name type="scientific">Kineosporia succinea</name>
    <dbReference type="NCBI Taxonomy" id="84632"/>
    <lineage>
        <taxon>Bacteria</taxon>
        <taxon>Bacillati</taxon>
        <taxon>Actinomycetota</taxon>
        <taxon>Actinomycetes</taxon>
        <taxon>Kineosporiales</taxon>
        <taxon>Kineosporiaceae</taxon>
        <taxon>Kineosporia</taxon>
    </lineage>
</organism>
<protein>
    <submittedName>
        <fullName evidence="3">Uncharacterized protein</fullName>
    </submittedName>
</protein>
<evidence type="ECO:0000256" key="2">
    <source>
        <dbReference type="SAM" id="Phobius"/>
    </source>
</evidence>
<keyword evidence="2" id="KW-0472">Membrane</keyword>
<evidence type="ECO:0000313" key="4">
    <source>
        <dbReference type="Proteomes" id="UP001235712"/>
    </source>
</evidence>